<dbReference type="EnsemblMetazoa" id="ENSAATROPT005745">
    <property type="protein sequence ID" value="ENSAATROPP005313"/>
    <property type="gene ID" value="ENSAATROPG004630"/>
</dbReference>
<protein>
    <submittedName>
        <fullName evidence="1">Uncharacterized protein</fullName>
    </submittedName>
</protein>
<name>A0AAG5D3X5_ANOAO</name>
<dbReference type="AlphaFoldDB" id="A0AAG5D3X5"/>
<proteinExistence type="predicted"/>
<organism evidence="1 2">
    <name type="scientific">Anopheles atroparvus</name>
    <name type="common">European mosquito</name>
    <dbReference type="NCBI Taxonomy" id="41427"/>
    <lineage>
        <taxon>Eukaryota</taxon>
        <taxon>Metazoa</taxon>
        <taxon>Ecdysozoa</taxon>
        <taxon>Arthropoda</taxon>
        <taxon>Hexapoda</taxon>
        <taxon>Insecta</taxon>
        <taxon>Pterygota</taxon>
        <taxon>Neoptera</taxon>
        <taxon>Endopterygota</taxon>
        <taxon>Diptera</taxon>
        <taxon>Nematocera</taxon>
        <taxon>Culicoidea</taxon>
        <taxon>Culicidae</taxon>
        <taxon>Anophelinae</taxon>
        <taxon>Anopheles</taxon>
    </lineage>
</organism>
<keyword evidence="2" id="KW-1185">Reference proteome</keyword>
<evidence type="ECO:0000313" key="2">
    <source>
        <dbReference type="Proteomes" id="UP000075880"/>
    </source>
</evidence>
<sequence>MERNKCAQKKLSFLVRILKILHKCDESEKNNLE</sequence>
<dbReference type="Proteomes" id="UP000075880">
    <property type="component" value="Unassembled WGS sequence"/>
</dbReference>
<reference evidence="1" key="1">
    <citation type="submission" date="2024-04" db="UniProtKB">
        <authorList>
            <consortium name="EnsemblMetazoa"/>
        </authorList>
    </citation>
    <scope>IDENTIFICATION</scope>
    <source>
        <strain evidence="1">EBRO</strain>
    </source>
</reference>
<accession>A0AAG5D3X5</accession>
<evidence type="ECO:0000313" key="1">
    <source>
        <dbReference type="EnsemblMetazoa" id="ENSAATROPP005313"/>
    </source>
</evidence>